<feature type="transmembrane region" description="Helical" evidence="1">
    <location>
        <begin position="129"/>
        <end position="149"/>
    </location>
</feature>
<feature type="transmembrane region" description="Helical" evidence="1">
    <location>
        <begin position="106"/>
        <end position="124"/>
    </location>
</feature>
<gene>
    <name evidence="2" type="ORF">RVF87_12440</name>
</gene>
<reference evidence="2 3" key="1">
    <citation type="journal article" date="2023" name="Virus Evol.">
        <title>Computational host range prediction-The good, the bad, and the ugly.</title>
        <authorList>
            <person name="Howell A.A."/>
            <person name="Versoza C.J."/>
            <person name="Pfeifer S.P."/>
        </authorList>
    </citation>
    <scope>NUCLEOTIDE SEQUENCE [LARGE SCALE GENOMIC DNA]</scope>
    <source>
        <strain evidence="2 3">1610/1b</strain>
    </source>
</reference>
<dbReference type="EMBL" id="CP136137">
    <property type="protein sequence ID" value="WYY05890.1"/>
    <property type="molecule type" value="Genomic_DNA"/>
</dbReference>
<name>A0ABZ2TWX8_9ACTN</name>
<proteinExistence type="predicted"/>
<evidence type="ECO:0000313" key="2">
    <source>
        <dbReference type="EMBL" id="WYY05890.1"/>
    </source>
</evidence>
<keyword evidence="1" id="KW-1133">Transmembrane helix</keyword>
<keyword evidence="1" id="KW-0472">Membrane</keyword>
<dbReference type="RefSeq" id="WP_157086165.1">
    <property type="nucleotide sequence ID" value="NZ_CP136137.1"/>
</dbReference>
<dbReference type="Proteomes" id="UP001479933">
    <property type="component" value="Chromosome"/>
</dbReference>
<evidence type="ECO:0000256" key="1">
    <source>
        <dbReference type="SAM" id="Phobius"/>
    </source>
</evidence>
<feature type="transmembrane region" description="Helical" evidence="1">
    <location>
        <begin position="77"/>
        <end position="100"/>
    </location>
</feature>
<keyword evidence="1" id="KW-0812">Transmembrane</keyword>
<feature type="transmembrane region" description="Helical" evidence="1">
    <location>
        <begin position="53"/>
        <end position="70"/>
    </location>
</feature>
<accession>A0ABZ2TWX8</accession>
<evidence type="ECO:0000313" key="3">
    <source>
        <dbReference type="Proteomes" id="UP001479933"/>
    </source>
</evidence>
<sequence>MTRPTEWWWHQPPRNDASAIMGMQTGFAAALSLGVWLVCLVLGFAAGGVTSPLLYLGAMLLLLATVGVLLSAPRDPVVLWATAVIVIVPPLAIVVAVPGLTHRPGMAYVTLTGISAIVVAFLAVRGRAVAAWVGYGLGLVVALLADQVAGPQSALLTMQAPNLAAVLMATIFAAIVRPRARQFYGLREQTEREAAARSAEEATLAVRDQQLSRLDDGARPLLDRIATDDGLTASEVQRCRLVEAQLRDRIRAPGFDLPAVANAVWRARARGASVLLFDDFDIAAGMPDPSALGEVVDRLVSVLRDAVSGDEVTARLLPRGRTRFATVSVARQGRVVRFEFDARGQESTVGNRP</sequence>
<feature type="transmembrane region" description="Helical" evidence="1">
    <location>
        <begin position="27"/>
        <end position="47"/>
    </location>
</feature>
<feature type="transmembrane region" description="Helical" evidence="1">
    <location>
        <begin position="155"/>
        <end position="176"/>
    </location>
</feature>
<protein>
    <submittedName>
        <fullName evidence="2">Uncharacterized protein</fullName>
    </submittedName>
</protein>
<keyword evidence="3" id="KW-1185">Reference proteome</keyword>
<organism evidence="2 3">
    <name type="scientific">Gordonia hydrophobica</name>
    <dbReference type="NCBI Taxonomy" id="40516"/>
    <lineage>
        <taxon>Bacteria</taxon>
        <taxon>Bacillati</taxon>
        <taxon>Actinomycetota</taxon>
        <taxon>Actinomycetes</taxon>
        <taxon>Mycobacteriales</taxon>
        <taxon>Gordoniaceae</taxon>
        <taxon>Gordonia</taxon>
    </lineage>
</organism>